<reference evidence="1 2" key="1">
    <citation type="submission" date="2021-06" db="EMBL/GenBank/DDBJ databases">
        <authorList>
            <person name="Sun Q."/>
            <person name="Li D."/>
        </authorList>
    </citation>
    <scope>NUCLEOTIDE SEQUENCE [LARGE SCALE GENOMIC DNA]</scope>
    <source>
        <strain evidence="1 2">MSJ-4</strain>
    </source>
</reference>
<proteinExistence type="predicted"/>
<organism evidence="1 2">
    <name type="scientific">Clostridium simiarum</name>
    <dbReference type="NCBI Taxonomy" id="2841506"/>
    <lineage>
        <taxon>Bacteria</taxon>
        <taxon>Bacillati</taxon>
        <taxon>Bacillota</taxon>
        <taxon>Clostridia</taxon>
        <taxon>Eubacteriales</taxon>
        <taxon>Clostridiaceae</taxon>
        <taxon>Clostridium</taxon>
    </lineage>
</organism>
<dbReference type="EMBL" id="JAHLQL010000020">
    <property type="protein sequence ID" value="MBU5593518.1"/>
    <property type="molecule type" value="Genomic_DNA"/>
</dbReference>
<protein>
    <submittedName>
        <fullName evidence="1">Uncharacterized protein</fullName>
    </submittedName>
</protein>
<dbReference type="Proteomes" id="UP000736583">
    <property type="component" value="Unassembled WGS sequence"/>
</dbReference>
<accession>A0ABS6F4V7</accession>
<keyword evidence="2" id="KW-1185">Reference proteome</keyword>
<gene>
    <name evidence="1" type="ORF">KQI89_17450</name>
</gene>
<dbReference type="RefSeq" id="WP_216458155.1">
    <property type="nucleotide sequence ID" value="NZ_JAHLQL010000020.1"/>
</dbReference>
<sequence>MDFTKIIENRETLLTISAEADKNISRDLERYTIPEYKWAIFTVKSSLRGNTQQIDEI</sequence>
<evidence type="ECO:0000313" key="2">
    <source>
        <dbReference type="Proteomes" id="UP000736583"/>
    </source>
</evidence>
<evidence type="ECO:0000313" key="1">
    <source>
        <dbReference type="EMBL" id="MBU5593518.1"/>
    </source>
</evidence>
<comment type="caution">
    <text evidence="1">The sequence shown here is derived from an EMBL/GenBank/DDBJ whole genome shotgun (WGS) entry which is preliminary data.</text>
</comment>
<name>A0ABS6F4V7_9CLOT</name>